<protein>
    <submittedName>
        <fullName evidence="2">RCG43103</fullName>
    </submittedName>
</protein>
<feature type="compositionally biased region" description="Basic and acidic residues" evidence="1">
    <location>
        <begin position="87"/>
        <end position="100"/>
    </location>
</feature>
<evidence type="ECO:0000256" key="1">
    <source>
        <dbReference type="SAM" id="MobiDB-lite"/>
    </source>
</evidence>
<evidence type="ECO:0000313" key="3">
    <source>
        <dbReference type="Proteomes" id="UP000234681"/>
    </source>
</evidence>
<sequence length="116" mass="13101">MEQVCKKKTIFFFLNPPNCLRQHCFEECTGGWGGFPLDLLAAPLRTAMFEKSHILLMFLHTELLVLIYSLRISCTLPWDGAWQIQDEGPKAPEADGKGTEQRTTPAKHKQHGKSAC</sequence>
<organism evidence="2 3">
    <name type="scientific">Rattus norvegicus</name>
    <name type="common">Rat</name>
    <dbReference type="NCBI Taxonomy" id="10116"/>
    <lineage>
        <taxon>Eukaryota</taxon>
        <taxon>Metazoa</taxon>
        <taxon>Chordata</taxon>
        <taxon>Craniata</taxon>
        <taxon>Vertebrata</taxon>
        <taxon>Euteleostomi</taxon>
        <taxon>Mammalia</taxon>
        <taxon>Eutheria</taxon>
        <taxon>Euarchontoglires</taxon>
        <taxon>Glires</taxon>
        <taxon>Rodentia</taxon>
        <taxon>Myomorpha</taxon>
        <taxon>Muroidea</taxon>
        <taxon>Muridae</taxon>
        <taxon>Murinae</taxon>
        <taxon>Rattus</taxon>
    </lineage>
</organism>
<dbReference type="AlphaFoldDB" id="A6IWU0"/>
<feature type="region of interest" description="Disordered" evidence="1">
    <location>
        <begin position="87"/>
        <end position="116"/>
    </location>
</feature>
<feature type="compositionally biased region" description="Basic residues" evidence="1">
    <location>
        <begin position="105"/>
        <end position="116"/>
    </location>
</feature>
<proteinExistence type="predicted"/>
<dbReference type="Proteomes" id="UP000234681">
    <property type="component" value="Chromosome 16"/>
</dbReference>
<gene>
    <name evidence="2" type="ORF">rCG_43103</name>
</gene>
<dbReference type="EMBL" id="CH473970">
    <property type="protein sequence ID" value="EDM08782.1"/>
    <property type="molecule type" value="Genomic_DNA"/>
</dbReference>
<accession>A6IWU0</accession>
<name>A6IWU0_RAT</name>
<reference evidence="2 3" key="1">
    <citation type="submission" date="2005-09" db="EMBL/GenBank/DDBJ databases">
        <authorList>
            <person name="Mural R.J."/>
            <person name="Li P.W."/>
            <person name="Adams M.D."/>
            <person name="Amanatides P.G."/>
            <person name="Baden-Tillson H."/>
            <person name="Barnstead M."/>
            <person name="Chin S.H."/>
            <person name="Dew I."/>
            <person name="Evans C.A."/>
            <person name="Ferriera S."/>
            <person name="Flanigan M."/>
            <person name="Fosler C."/>
            <person name="Glodek A."/>
            <person name="Gu Z."/>
            <person name="Holt R.A."/>
            <person name="Jennings D."/>
            <person name="Kraft C.L."/>
            <person name="Lu F."/>
            <person name="Nguyen T."/>
            <person name="Nusskern D.R."/>
            <person name="Pfannkoch C.M."/>
            <person name="Sitter C."/>
            <person name="Sutton G.G."/>
            <person name="Venter J.C."/>
            <person name="Wang Z."/>
            <person name="Woodage T."/>
            <person name="Zheng X.H."/>
            <person name="Zhong F."/>
        </authorList>
    </citation>
    <scope>NUCLEOTIDE SEQUENCE [LARGE SCALE GENOMIC DNA]</scope>
    <source>
        <strain>BN</strain>
        <strain evidence="3">Sprague-Dawley</strain>
    </source>
</reference>
<evidence type="ECO:0000313" key="2">
    <source>
        <dbReference type="EMBL" id="EDM08782.1"/>
    </source>
</evidence>